<protein>
    <submittedName>
        <fullName evidence="4">Unannotated protein</fullName>
    </submittedName>
</protein>
<dbReference type="InterPro" id="IPR002052">
    <property type="entry name" value="DNA_methylase_N6_adenine_CS"/>
</dbReference>
<dbReference type="GO" id="GO:0031167">
    <property type="term" value="P:rRNA methylation"/>
    <property type="evidence" value="ECO:0007669"/>
    <property type="project" value="InterPro"/>
</dbReference>
<evidence type="ECO:0000313" key="4">
    <source>
        <dbReference type="EMBL" id="CAB4544933.1"/>
    </source>
</evidence>
<keyword evidence="1" id="KW-0489">Methyltransferase</keyword>
<evidence type="ECO:0000256" key="3">
    <source>
        <dbReference type="SAM" id="MobiDB-lite"/>
    </source>
</evidence>
<dbReference type="PIRSF" id="PIRSF004553">
    <property type="entry name" value="CHP00095"/>
    <property type="match status" value="1"/>
</dbReference>
<sequence>MRIIAGSSKGKTLFSPTGKTRPTSDRAREGLFSSLDSEFGSMSELNFLDLFSGSGAVGVEALSRGAANVYSVEDHSPTAGIAAKNFELVSNPSGKFTVITSTAERFVATPHQISFDIIFMDPPYDLANSEIEKILTEINSNNLLKRNGIIAIERETKKAQFAWPEPFIEEKVRSYGQGSIFYGGYSASVLP</sequence>
<dbReference type="GO" id="GO:0003676">
    <property type="term" value="F:nucleic acid binding"/>
    <property type="evidence" value="ECO:0007669"/>
    <property type="project" value="InterPro"/>
</dbReference>
<evidence type="ECO:0000313" key="5">
    <source>
        <dbReference type="EMBL" id="CAB4606331.1"/>
    </source>
</evidence>
<name>A0A6J6C335_9ZZZZ</name>
<organism evidence="4">
    <name type="scientific">freshwater metagenome</name>
    <dbReference type="NCBI Taxonomy" id="449393"/>
    <lineage>
        <taxon>unclassified sequences</taxon>
        <taxon>metagenomes</taxon>
        <taxon>ecological metagenomes</taxon>
    </lineage>
</organism>
<dbReference type="InterPro" id="IPR004398">
    <property type="entry name" value="RNA_MeTrfase_RsmD"/>
</dbReference>
<dbReference type="InterPro" id="IPR029063">
    <property type="entry name" value="SAM-dependent_MTases_sf"/>
</dbReference>
<accession>A0A6J6C335</accession>
<evidence type="ECO:0000256" key="1">
    <source>
        <dbReference type="ARBA" id="ARBA00022603"/>
    </source>
</evidence>
<dbReference type="PANTHER" id="PTHR43542">
    <property type="entry name" value="METHYLTRANSFERASE"/>
    <property type="match status" value="1"/>
</dbReference>
<gene>
    <name evidence="4" type="ORF">UFOPK1425_00772</name>
    <name evidence="5" type="ORF">UFOPK1842_00511</name>
</gene>
<dbReference type="Pfam" id="PF03602">
    <property type="entry name" value="Cons_hypoth95"/>
    <property type="match status" value="1"/>
</dbReference>
<dbReference type="EMBL" id="CAEZSJ010000138">
    <property type="protein sequence ID" value="CAB4544933.1"/>
    <property type="molecule type" value="Genomic_DNA"/>
</dbReference>
<dbReference type="EMBL" id="CAEZUQ010000047">
    <property type="protein sequence ID" value="CAB4606331.1"/>
    <property type="molecule type" value="Genomic_DNA"/>
</dbReference>
<dbReference type="CDD" id="cd02440">
    <property type="entry name" value="AdoMet_MTases"/>
    <property type="match status" value="1"/>
</dbReference>
<reference evidence="4" key="1">
    <citation type="submission" date="2020-05" db="EMBL/GenBank/DDBJ databases">
        <authorList>
            <person name="Chiriac C."/>
            <person name="Salcher M."/>
            <person name="Ghai R."/>
            <person name="Kavagutti S V."/>
        </authorList>
    </citation>
    <scope>NUCLEOTIDE SEQUENCE</scope>
</reference>
<dbReference type="SUPFAM" id="SSF53335">
    <property type="entry name" value="S-adenosyl-L-methionine-dependent methyltransferases"/>
    <property type="match status" value="1"/>
</dbReference>
<proteinExistence type="predicted"/>
<dbReference type="GO" id="GO:0008168">
    <property type="term" value="F:methyltransferase activity"/>
    <property type="evidence" value="ECO:0007669"/>
    <property type="project" value="UniProtKB-KW"/>
</dbReference>
<keyword evidence="2" id="KW-0808">Transferase</keyword>
<dbReference type="AlphaFoldDB" id="A0A6J6C335"/>
<dbReference type="NCBIfam" id="TIGR00095">
    <property type="entry name" value="16S rRNA (guanine(966)-N(2))-methyltransferase RsmD"/>
    <property type="match status" value="1"/>
</dbReference>
<dbReference type="Gene3D" id="3.40.50.150">
    <property type="entry name" value="Vaccinia Virus protein VP39"/>
    <property type="match status" value="1"/>
</dbReference>
<dbReference type="PROSITE" id="PS00092">
    <property type="entry name" value="N6_MTASE"/>
    <property type="match status" value="1"/>
</dbReference>
<feature type="region of interest" description="Disordered" evidence="3">
    <location>
        <begin position="1"/>
        <end position="26"/>
    </location>
</feature>
<dbReference type="PANTHER" id="PTHR43542:SF1">
    <property type="entry name" value="METHYLTRANSFERASE"/>
    <property type="match status" value="1"/>
</dbReference>
<evidence type="ECO:0000256" key="2">
    <source>
        <dbReference type="ARBA" id="ARBA00022679"/>
    </source>
</evidence>